<organism evidence="3 4">
    <name type="scientific">Niastella caeni</name>
    <dbReference type="NCBI Taxonomy" id="2569763"/>
    <lineage>
        <taxon>Bacteria</taxon>
        <taxon>Pseudomonadati</taxon>
        <taxon>Bacteroidota</taxon>
        <taxon>Chitinophagia</taxon>
        <taxon>Chitinophagales</taxon>
        <taxon>Chitinophagaceae</taxon>
        <taxon>Niastella</taxon>
    </lineage>
</organism>
<proteinExistence type="predicted"/>
<gene>
    <name evidence="3" type="ORF">FAM09_04350</name>
</gene>
<evidence type="ECO:0000259" key="2">
    <source>
        <dbReference type="SMART" id="SM01204"/>
    </source>
</evidence>
<reference evidence="3 4" key="1">
    <citation type="submission" date="2019-04" db="EMBL/GenBank/DDBJ databases">
        <title>Niastella caeni sp. nov., isolated from activated sludge.</title>
        <authorList>
            <person name="Sheng M."/>
        </authorList>
    </citation>
    <scope>NUCLEOTIDE SEQUENCE [LARGE SCALE GENOMIC DNA]</scope>
    <source>
        <strain evidence="3 4">HX-2-15</strain>
    </source>
</reference>
<dbReference type="OrthoDB" id="9770435at2"/>
<keyword evidence="3" id="KW-0418">Kinase</keyword>
<dbReference type="SMART" id="SM01204">
    <property type="entry name" value="FIST_C"/>
    <property type="match status" value="1"/>
</dbReference>
<protein>
    <submittedName>
        <fullName evidence="3">Histidine kinase</fullName>
    </submittedName>
</protein>
<sequence>MKIQQLQYLDKAWKIHLHPEDFDRMQCQLVLVFGEPSLITDTSVFNYLERSYPEAHIILSSTSGEIIRNDVYDNSVVVTAIQFDNTIVHCAETNIKRHKSSYDAGLYLMQQLQRNDLNAAFIISDGTNINGSELVVGFNETNKNNVPVTGGLAGDGSRFIKTFVGLNQLPAEGVIVAIGFYGQQLQVGHGSFGGWDEFGPARTITRSEKNILYEIDGKNAFDLYKEYLGPYKKELPGSTLLFPLSVKEPGAEKAVIRTILTINEKDRFMVFAGNMPNGSQVRLMKASYNKLIDGSTRAALHTVHTQVTKPDLAILISCIGRKLILRERTEEEVQAVNEIFGKATCTTGFYSYGEISPFHAGSQSELHNQTMTITTFTEF</sequence>
<dbReference type="GO" id="GO:0016301">
    <property type="term" value="F:kinase activity"/>
    <property type="evidence" value="ECO:0007669"/>
    <property type="project" value="UniProtKB-KW"/>
</dbReference>
<dbReference type="EMBL" id="STFF01000001">
    <property type="protein sequence ID" value="THU41346.1"/>
    <property type="molecule type" value="Genomic_DNA"/>
</dbReference>
<dbReference type="AlphaFoldDB" id="A0A4V4H1Q4"/>
<name>A0A4V4H1Q4_9BACT</name>
<feature type="domain" description="FIST" evidence="1">
    <location>
        <begin position="25"/>
        <end position="219"/>
    </location>
</feature>
<accession>A0A4V4H1Q4</accession>
<dbReference type="SMART" id="SM00897">
    <property type="entry name" value="FIST"/>
    <property type="match status" value="1"/>
</dbReference>
<evidence type="ECO:0000313" key="4">
    <source>
        <dbReference type="Proteomes" id="UP000306918"/>
    </source>
</evidence>
<dbReference type="Pfam" id="PF08495">
    <property type="entry name" value="FIST"/>
    <property type="match status" value="1"/>
</dbReference>
<evidence type="ECO:0000313" key="3">
    <source>
        <dbReference type="EMBL" id="THU41346.1"/>
    </source>
</evidence>
<comment type="caution">
    <text evidence="3">The sequence shown here is derived from an EMBL/GenBank/DDBJ whole genome shotgun (WGS) entry which is preliminary data.</text>
</comment>
<dbReference type="RefSeq" id="WP_136575836.1">
    <property type="nucleotide sequence ID" value="NZ_STFF01000001.1"/>
</dbReference>
<evidence type="ECO:0000259" key="1">
    <source>
        <dbReference type="SMART" id="SM00897"/>
    </source>
</evidence>
<dbReference type="InterPro" id="IPR013702">
    <property type="entry name" value="FIST_domain_N"/>
</dbReference>
<dbReference type="Proteomes" id="UP000306918">
    <property type="component" value="Unassembled WGS sequence"/>
</dbReference>
<dbReference type="Pfam" id="PF10442">
    <property type="entry name" value="FIST_C"/>
    <property type="match status" value="1"/>
</dbReference>
<keyword evidence="4" id="KW-1185">Reference proteome</keyword>
<dbReference type="InterPro" id="IPR019494">
    <property type="entry name" value="FIST_C"/>
</dbReference>
<dbReference type="PANTHER" id="PTHR40252">
    <property type="entry name" value="BLR0328 PROTEIN"/>
    <property type="match status" value="1"/>
</dbReference>
<dbReference type="PANTHER" id="PTHR40252:SF2">
    <property type="entry name" value="BLR0328 PROTEIN"/>
    <property type="match status" value="1"/>
</dbReference>
<keyword evidence="3" id="KW-0808">Transferase</keyword>
<feature type="domain" description="FIST C-domain" evidence="2">
    <location>
        <begin position="220"/>
        <end position="358"/>
    </location>
</feature>